<evidence type="ECO:0000256" key="3">
    <source>
        <dbReference type="SAM" id="Phobius"/>
    </source>
</evidence>
<dbReference type="NCBIfam" id="TIGR00350">
    <property type="entry name" value="lytR_cpsA_psr"/>
    <property type="match status" value="1"/>
</dbReference>
<evidence type="ECO:0000256" key="1">
    <source>
        <dbReference type="ARBA" id="ARBA00006068"/>
    </source>
</evidence>
<dbReference type="PANTHER" id="PTHR33392">
    <property type="entry name" value="POLYISOPRENYL-TEICHOIC ACID--PEPTIDOGLYCAN TEICHOIC ACID TRANSFERASE TAGU"/>
    <property type="match status" value="1"/>
</dbReference>
<feature type="domain" description="Cell envelope-related transcriptional attenuator" evidence="4">
    <location>
        <begin position="104"/>
        <end position="269"/>
    </location>
</feature>
<evidence type="ECO:0000256" key="2">
    <source>
        <dbReference type="SAM" id="MobiDB-lite"/>
    </source>
</evidence>
<protein>
    <submittedName>
        <fullName evidence="5">Polyisoprenyl-teichoic acid--peptidoglycan teichoic acid transferase TagU</fullName>
    </submittedName>
</protein>
<accession>A0ABP9WIM0</accession>
<reference evidence="5 6" key="1">
    <citation type="submission" date="2024-02" db="EMBL/GenBank/DDBJ databases">
        <title>Lysinimicrobium sediminis NBRC 112286.</title>
        <authorList>
            <person name="Ichikawa N."/>
            <person name="Katano-Makiyama Y."/>
            <person name="Hidaka K."/>
        </authorList>
    </citation>
    <scope>NUCLEOTIDE SEQUENCE [LARGE SCALE GENOMIC DNA]</scope>
    <source>
        <strain evidence="5 6">NBRC 112286</strain>
    </source>
</reference>
<keyword evidence="3" id="KW-1133">Transmembrane helix</keyword>
<evidence type="ECO:0000313" key="5">
    <source>
        <dbReference type="EMBL" id="GAA5519687.1"/>
    </source>
</evidence>
<dbReference type="Pfam" id="PF03816">
    <property type="entry name" value="LytR_cpsA_psr"/>
    <property type="match status" value="1"/>
</dbReference>
<dbReference type="Gene3D" id="3.40.630.190">
    <property type="entry name" value="LCP protein"/>
    <property type="match status" value="1"/>
</dbReference>
<dbReference type="InterPro" id="IPR050922">
    <property type="entry name" value="LytR/CpsA/Psr_CW_biosynth"/>
</dbReference>
<keyword evidence="5" id="KW-0808">Transferase</keyword>
<comment type="similarity">
    <text evidence="1">Belongs to the LytR/CpsA/Psr (LCP) family.</text>
</comment>
<keyword evidence="6" id="KW-1185">Reference proteome</keyword>
<sequence>MTDTSVPQARHARPGLMQRVIWIATLVIVAVLGFTLVYGNTVVDQVGGALSANSQEFESLVGERPDRPVDSDAGEAVNLLLMGSDARDGANGNIDGGGVVEGMRNDTTLLVHISADRTRVEAVSIPRDAQVDIPECAYLDGDTVPGGYGDFNTAFANGGLRGNAAEAAACSIKTVEQLSGVYIDHYAVVDFTGFVGMVNALGGVPMCIPERLVSEKAHLDLAAGPQTLDGKTALAYARLRTAEQGGVSGSDLQRITRQQQLLEQVAATALSKNLLTDVGELTHFLRAAAESLTMDPGLADTSYLLGLAYSLRNLDLGAVRFETVPWAYTEDRLNVEILPDAEQMWDDIRNDRPISVTVEGDSSSTWDDGKKDEQPSEPTASATAEPAVTPSPAGPESLLDACR</sequence>
<feature type="transmembrane region" description="Helical" evidence="3">
    <location>
        <begin position="20"/>
        <end position="39"/>
    </location>
</feature>
<dbReference type="Proteomes" id="UP001426770">
    <property type="component" value="Unassembled WGS sequence"/>
</dbReference>
<dbReference type="EMBL" id="BAABRR010000012">
    <property type="protein sequence ID" value="GAA5519687.1"/>
    <property type="molecule type" value="Genomic_DNA"/>
</dbReference>
<feature type="region of interest" description="Disordered" evidence="2">
    <location>
        <begin position="352"/>
        <end position="403"/>
    </location>
</feature>
<comment type="caution">
    <text evidence="5">The sequence shown here is derived from an EMBL/GenBank/DDBJ whole genome shotgun (WGS) entry which is preliminary data.</text>
</comment>
<gene>
    <name evidence="5" type="primary">tagU</name>
    <name evidence="5" type="ORF">Lsed01_02140</name>
</gene>
<dbReference type="RefSeq" id="WP_286215203.1">
    <property type="nucleotide sequence ID" value="NZ_AP027736.1"/>
</dbReference>
<organism evidence="5 6">
    <name type="scientific">Demequina sediminis</name>
    <dbReference type="NCBI Taxonomy" id="1930058"/>
    <lineage>
        <taxon>Bacteria</taxon>
        <taxon>Bacillati</taxon>
        <taxon>Actinomycetota</taxon>
        <taxon>Actinomycetes</taxon>
        <taxon>Micrococcales</taxon>
        <taxon>Demequinaceae</taxon>
        <taxon>Demequina</taxon>
    </lineage>
</organism>
<name>A0ABP9WIM0_9MICO</name>
<evidence type="ECO:0000313" key="6">
    <source>
        <dbReference type="Proteomes" id="UP001426770"/>
    </source>
</evidence>
<dbReference type="InterPro" id="IPR004474">
    <property type="entry name" value="LytR_CpsA_psr"/>
</dbReference>
<dbReference type="PANTHER" id="PTHR33392:SF6">
    <property type="entry name" value="POLYISOPRENYL-TEICHOIC ACID--PEPTIDOGLYCAN TEICHOIC ACID TRANSFERASE TAGU"/>
    <property type="match status" value="1"/>
</dbReference>
<dbReference type="GO" id="GO:0016740">
    <property type="term" value="F:transferase activity"/>
    <property type="evidence" value="ECO:0007669"/>
    <property type="project" value="UniProtKB-KW"/>
</dbReference>
<proteinExistence type="inferred from homology"/>
<keyword evidence="3" id="KW-0812">Transmembrane</keyword>
<evidence type="ECO:0000259" key="4">
    <source>
        <dbReference type="Pfam" id="PF03816"/>
    </source>
</evidence>
<keyword evidence="3" id="KW-0472">Membrane</keyword>